<dbReference type="EMBL" id="MAYW01000001">
    <property type="protein sequence ID" value="ODS34785.1"/>
    <property type="molecule type" value="Genomic_DNA"/>
</dbReference>
<evidence type="ECO:0000256" key="1">
    <source>
        <dbReference type="ARBA" id="ARBA00022729"/>
    </source>
</evidence>
<organism evidence="3 4">
    <name type="scientific">Candidatus Scalindua rubra</name>
    <dbReference type="NCBI Taxonomy" id="1872076"/>
    <lineage>
        <taxon>Bacteria</taxon>
        <taxon>Pseudomonadati</taxon>
        <taxon>Planctomycetota</taxon>
        <taxon>Candidatus Brocadiia</taxon>
        <taxon>Candidatus Brocadiales</taxon>
        <taxon>Candidatus Scalinduaceae</taxon>
        <taxon>Candidatus Scalindua</taxon>
    </lineage>
</organism>
<keyword evidence="1" id="KW-0732">Signal</keyword>
<dbReference type="Proteomes" id="UP000094056">
    <property type="component" value="Unassembled WGS sequence"/>
</dbReference>
<dbReference type="AlphaFoldDB" id="A0A1E3XGM2"/>
<name>A0A1E3XGM2_9BACT</name>
<evidence type="ECO:0000259" key="2">
    <source>
        <dbReference type="Pfam" id="PF13435"/>
    </source>
</evidence>
<sequence>MLILSSYIWLKDVVEPGWKKYQEEYYEQKRKGVEKELENAKGAEEIEKLKVKLAKLQKPKYEIKQILLLGEYSWANQRNGQKVDRCMTCHIDEGKLKASHNTVVKTFPFDIYGCSVCHGGSGRALDVEQAHHNIFKHKRDMRKRLENSDAIFAMWEEFATLSPEEEIEWGDFKNRTITGEKAIYMGSGRCLRCHTGLTAPHVERWKRVKFESFRVIQEAPDFIDGDENYRKTCYECHTTGYDKETGTYAEEGITCEACHGPGEVFGYFMDLGRALDGAKIARITPAYNVCGSNTGCHRSRRHEKRVKYFRENKELDPYEWFKPKYKRLVDEFLNESVEMNIINKLDVIKSHYKLKN</sequence>
<evidence type="ECO:0000313" key="3">
    <source>
        <dbReference type="EMBL" id="ODS34785.1"/>
    </source>
</evidence>
<proteinExistence type="predicted"/>
<reference evidence="3 4" key="1">
    <citation type="submission" date="2016-07" db="EMBL/GenBank/DDBJ databases">
        <title>Draft genome of Scalindua rubra, obtained from a brine-seawater interface in the Red Sea, sheds light on salt adaptation in anammox bacteria.</title>
        <authorList>
            <person name="Speth D.R."/>
            <person name="Lagkouvardos I."/>
            <person name="Wang Y."/>
            <person name="Qian P.-Y."/>
            <person name="Dutilh B.E."/>
            <person name="Jetten M.S."/>
        </authorList>
    </citation>
    <scope>NUCLEOTIDE SEQUENCE [LARGE SCALE GENOMIC DNA]</scope>
    <source>
        <strain evidence="3">BSI-1</strain>
    </source>
</reference>
<dbReference type="Gene3D" id="1.10.1130.10">
    <property type="entry name" value="Flavocytochrome C3, Chain A"/>
    <property type="match status" value="1"/>
</dbReference>
<dbReference type="SUPFAM" id="SSF48695">
    <property type="entry name" value="Multiheme cytochromes"/>
    <property type="match status" value="1"/>
</dbReference>
<dbReference type="InterPro" id="IPR051829">
    <property type="entry name" value="Multiheme_Cytochr_ET"/>
</dbReference>
<dbReference type="Pfam" id="PF13435">
    <property type="entry name" value="Cytochrome_C554"/>
    <property type="match status" value="1"/>
</dbReference>
<comment type="caution">
    <text evidence="3">The sequence shown here is derived from an EMBL/GenBank/DDBJ whole genome shotgun (WGS) entry which is preliminary data.</text>
</comment>
<gene>
    <name evidence="3" type="ORF">SCARUB_00045</name>
</gene>
<dbReference type="PANTHER" id="PTHR35038">
    <property type="entry name" value="DISSIMILATORY SULFITE REDUCTASE SIRA"/>
    <property type="match status" value="1"/>
</dbReference>
<protein>
    <submittedName>
        <fullName evidence="3">Putative cytochrome c</fullName>
    </submittedName>
</protein>
<feature type="domain" description="Cytochrome c-552/4" evidence="2">
    <location>
        <begin position="190"/>
        <end position="260"/>
    </location>
</feature>
<dbReference type="InterPro" id="IPR036280">
    <property type="entry name" value="Multihaem_cyt_sf"/>
</dbReference>
<accession>A0A1E3XGM2</accession>
<evidence type="ECO:0000313" key="4">
    <source>
        <dbReference type="Proteomes" id="UP000094056"/>
    </source>
</evidence>
<dbReference type="InterPro" id="IPR023155">
    <property type="entry name" value="Cyt_c-552/4"/>
</dbReference>